<evidence type="ECO:0000259" key="4">
    <source>
        <dbReference type="PROSITE" id="PS50883"/>
    </source>
</evidence>
<accession>A0AAW9QCT7</accession>
<dbReference type="InterPro" id="IPR052155">
    <property type="entry name" value="Biofilm_reg_signaling"/>
</dbReference>
<dbReference type="SUPFAM" id="SSF55781">
    <property type="entry name" value="GAF domain-like"/>
    <property type="match status" value="1"/>
</dbReference>
<evidence type="ECO:0000313" key="7">
    <source>
        <dbReference type="Proteomes" id="UP001336250"/>
    </source>
</evidence>
<dbReference type="SMART" id="SM00267">
    <property type="entry name" value="GGDEF"/>
    <property type="match status" value="1"/>
</dbReference>
<dbReference type="PROSITE" id="PS50887">
    <property type="entry name" value="GGDEF"/>
    <property type="match status" value="1"/>
</dbReference>
<dbReference type="Pfam" id="PF13185">
    <property type="entry name" value="GAF_2"/>
    <property type="match status" value="1"/>
</dbReference>
<dbReference type="PANTHER" id="PTHR44757:SF2">
    <property type="entry name" value="BIOFILM ARCHITECTURE MAINTENANCE PROTEIN MBAA"/>
    <property type="match status" value="1"/>
</dbReference>
<dbReference type="InterPro" id="IPR000700">
    <property type="entry name" value="PAS-assoc_C"/>
</dbReference>
<evidence type="ECO:0000259" key="2">
    <source>
        <dbReference type="PROSITE" id="PS50112"/>
    </source>
</evidence>
<dbReference type="Pfam" id="PF00989">
    <property type="entry name" value="PAS"/>
    <property type="match status" value="1"/>
</dbReference>
<evidence type="ECO:0000313" key="6">
    <source>
        <dbReference type="EMBL" id="MEF7617049.1"/>
    </source>
</evidence>
<dbReference type="SMART" id="SM00086">
    <property type="entry name" value="PAC"/>
    <property type="match status" value="2"/>
</dbReference>
<dbReference type="Gene3D" id="3.30.70.270">
    <property type="match status" value="1"/>
</dbReference>
<dbReference type="InterPro" id="IPR013767">
    <property type="entry name" value="PAS_fold"/>
</dbReference>
<keyword evidence="7" id="KW-1185">Reference proteome</keyword>
<dbReference type="SUPFAM" id="SSF55785">
    <property type="entry name" value="PYP-like sensor domain (PAS domain)"/>
    <property type="match status" value="2"/>
</dbReference>
<dbReference type="InterPro" id="IPR029787">
    <property type="entry name" value="Nucleotide_cyclase"/>
</dbReference>
<dbReference type="InterPro" id="IPR012226">
    <property type="entry name" value="Diguanyl_cyclase/Pdiesterase"/>
</dbReference>
<dbReference type="InterPro" id="IPR029016">
    <property type="entry name" value="GAF-like_dom_sf"/>
</dbReference>
<evidence type="ECO:0000256" key="1">
    <source>
        <dbReference type="ARBA" id="ARBA00051114"/>
    </source>
</evidence>
<dbReference type="SMART" id="SM00065">
    <property type="entry name" value="GAF"/>
    <property type="match status" value="1"/>
</dbReference>
<dbReference type="InterPro" id="IPR013656">
    <property type="entry name" value="PAS_4"/>
</dbReference>
<dbReference type="PROSITE" id="PS50883">
    <property type="entry name" value="EAL"/>
    <property type="match status" value="1"/>
</dbReference>
<dbReference type="RefSeq" id="WP_332292711.1">
    <property type="nucleotide sequence ID" value="NZ_JAZIBG010000054.1"/>
</dbReference>
<dbReference type="GO" id="GO:0071732">
    <property type="term" value="P:cellular response to nitric oxide"/>
    <property type="evidence" value="ECO:0007669"/>
    <property type="project" value="UniProtKB-ARBA"/>
</dbReference>
<dbReference type="SMART" id="SM00052">
    <property type="entry name" value="EAL"/>
    <property type="match status" value="1"/>
</dbReference>
<dbReference type="CDD" id="cd01948">
    <property type="entry name" value="EAL"/>
    <property type="match status" value="1"/>
</dbReference>
<dbReference type="CDD" id="cd00130">
    <property type="entry name" value="PAS"/>
    <property type="match status" value="2"/>
</dbReference>
<dbReference type="Gene3D" id="3.30.450.20">
    <property type="entry name" value="PAS domain"/>
    <property type="match status" value="2"/>
</dbReference>
<dbReference type="FunFam" id="3.20.20.450:FF:000001">
    <property type="entry name" value="Cyclic di-GMP phosphodiesterase yahA"/>
    <property type="match status" value="1"/>
</dbReference>
<comment type="caution">
    <text evidence="6">The sequence shown here is derived from an EMBL/GenBank/DDBJ whole genome shotgun (WGS) entry which is preliminary data.</text>
</comment>
<sequence length="858" mass="93587">MTDQDLASLRTGGAALLRALDRAVAIAEFAPDGRLLHANTNYLAILGYEDLAAVRGRPHSLFCPPEYAASADYQALWARLLKGEAFSGCAERRRADGRPTWLEATYAPVCDGDGRVARIVKIATDVSARICEEARAHEHTRRLSLVADATDNAVIIGDGQWRILYVNAGFTRMFGWTLEEAAGRAPIALLAPQMSAAFTEAFRAALQAGQPVRREEIVQGRDGQRYWASVLTNPVMAADGTLLNTVSVLTDITRAKMHEVLQHRVLEAMAREQPLADVLDLVCREVERIAPEICASILEVDDEGRLHPLAAPSLPPEYSKALDGVAIGPAVGSCGTAAWRGEAVVVTDIASDPLWAPYKDLILPLGYRACWSTPIHGADRRVSGTFAFYYRAPAEPDPFHRQLVEACVHLCALALDRERSRLRIRKLAFYDALTGLPNRSLLHAKADQAIAGAMRNGTPLAVLFIDLDRFKQVNDSLGHPAGDELLRHVARCLQAEVRGSDIAGRLSGDEFVVVLPQCDATQATDAVERLQAGLATACEVGGVTLRPSASVGIAMFPADGRDMETLLHRADMAMYQAKNGGRGRFSFFSSEMNVLAQERLALETALRDALRDGGLALHYQPQIDLKTGRIYGVEALARWHHARLGPVPPARFIPLAEECGLIGDLGRWALGEACRQLAEWRAGGLAVPAVSVNLSPTSFHNLDLPRMIADTLRTHSLAPHDLTLELTESVLLDTHPSTMKTIGEVHAQGVRLAMDDFGTGYSSLSYLRRLPVSELKLDQSFVHDLEHDETARALSQAVIRIGESLHLTVVAEGVETTHQHHLLTSQGCQVAQGYLFARPLPPAELKAWLDSETRLMPR</sequence>
<dbReference type="InterPro" id="IPR001633">
    <property type="entry name" value="EAL_dom"/>
</dbReference>
<dbReference type="InterPro" id="IPR003018">
    <property type="entry name" value="GAF"/>
</dbReference>
<dbReference type="SMART" id="SM00091">
    <property type="entry name" value="PAS"/>
    <property type="match status" value="2"/>
</dbReference>
<evidence type="ECO:0000259" key="3">
    <source>
        <dbReference type="PROSITE" id="PS50113"/>
    </source>
</evidence>
<dbReference type="InterPro" id="IPR035965">
    <property type="entry name" value="PAS-like_dom_sf"/>
</dbReference>
<dbReference type="Gene3D" id="3.30.450.40">
    <property type="match status" value="1"/>
</dbReference>
<reference evidence="6 7" key="1">
    <citation type="submission" date="2024-02" db="EMBL/GenBank/DDBJ databases">
        <title>Genome sequence of Aquincola sp. MAHUQ-54.</title>
        <authorList>
            <person name="Huq M.A."/>
        </authorList>
    </citation>
    <scope>NUCLEOTIDE SEQUENCE [LARGE SCALE GENOMIC DNA]</scope>
    <source>
        <strain evidence="6 7">MAHUQ-54</strain>
    </source>
</reference>
<dbReference type="InterPro" id="IPR000160">
    <property type="entry name" value="GGDEF_dom"/>
</dbReference>
<dbReference type="AlphaFoldDB" id="A0AAW9QCT7"/>
<dbReference type="InterPro" id="IPR001610">
    <property type="entry name" value="PAC"/>
</dbReference>
<dbReference type="Proteomes" id="UP001336250">
    <property type="component" value="Unassembled WGS sequence"/>
</dbReference>
<feature type="domain" description="PAS" evidence="2">
    <location>
        <begin position="139"/>
        <end position="209"/>
    </location>
</feature>
<dbReference type="SUPFAM" id="SSF141868">
    <property type="entry name" value="EAL domain-like"/>
    <property type="match status" value="1"/>
</dbReference>
<dbReference type="GO" id="GO:0006355">
    <property type="term" value="P:regulation of DNA-templated transcription"/>
    <property type="evidence" value="ECO:0007669"/>
    <property type="project" value="InterPro"/>
</dbReference>
<dbReference type="NCBIfam" id="TIGR00229">
    <property type="entry name" value="sensory_box"/>
    <property type="match status" value="2"/>
</dbReference>
<dbReference type="PIRSF" id="PIRSF005925">
    <property type="entry name" value="Dos"/>
    <property type="match status" value="1"/>
</dbReference>
<dbReference type="EMBL" id="JAZIBG010000054">
    <property type="protein sequence ID" value="MEF7617049.1"/>
    <property type="molecule type" value="Genomic_DNA"/>
</dbReference>
<dbReference type="SUPFAM" id="SSF55073">
    <property type="entry name" value="Nucleotide cyclase"/>
    <property type="match status" value="1"/>
</dbReference>
<feature type="domain" description="PAC" evidence="3">
    <location>
        <begin position="212"/>
        <end position="264"/>
    </location>
</feature>
<dbReference type="CDD" id="cd01949">
    <property type="entry name" value="GGDEF"/>
    <property type="match status" value="1"/>
</dbReference>
<evidence type="ECO:0000259" key="5">
    <source>
        <dbReference type="PROSITE" id="PS50887"/>
    </source>
</evidence>
<feature type="domain" description="PAC" evidence="3">
    <location>
        <begin position="86"/>
        <end position="138"/>
    </location>
</feature>
<organism evidence="6 7">
    <name type="scientific">Aquincola agrisoli</name>
    <dbReference type="NCBI Taxonomy" id="3119538"/>
    <lineage>
        <taxon>Bacteria</taxon>
        <taxon>Pseudomonadati</taxon>
        <taxon>Pseudomonadota</taxon>
        <taxon>Betaproteobacteria</taxon>
        <taxon>Burkholderiales</taxon>
        <taxon>Sphaerotilaceae</taxon>
        <taxon>Aquincola</taxon>
    </lineage>
</organism>
<dbReference type="PROSITE" id="PS50113">
    <property type="entry name" value="PAC"/>
    <property type="match status" value="2"/>
</dbReference>
<protein>
    <submittedName>
        <fullName evidence="6">GGDEF and EAL domain-containing protein</fullName>
    </submittedName>
</protein>
<dbReference type="InterPro" id="IPR035919">
    <property type="entry name" value="EAL_sf"/>
</dbReference>
<gene>
    <name evidence="6" type="ORF">V4F39_24260</name>
</gene>
<dbReference type="Pfam" id="PF08448">
    <property type="entry name" value="PAS_4"/>
    <property type="match status" value="1"/>
</dbReference>
<comment type="catalytic activity">
    <reaction evidence="1">
        <text>3',3'-c-di-GMP + H2O = 5'-phosphoguanylyl(3'-&gt;5')guanosine + H(+)</text>
        <dbReference type="Rhea" id="RHEA:24902"/>
        <dbReference type="ChEBI" id="CHEBI:15377"/>
        <dbReference type="ChEBI" id="CHEBI:15378"/>
        <dbReference type="ChEBI" id="CHEBI:58754"/>
        <dbReference type="ChEBI" id="CHEBI:58805"/>
        <dbReference type="EC" id="3.1.4.52"/>
    </reaction>
    <physiologicalReaction direction="left-to-right" evidence="1">
        <dbReference type="Rhea" id="RHEA:24903"/>
    </physiologicalReaction>
</comment>
<feature type="domain" description="GGDEF" evidence="5">
    <location>
        <begin position="458"/>
        <end position="590"/>
    </location>
</feature>
<dbReference type="FunFam" id="3.30.70.270:FF:000001">
    <property type="entry name" value="Diguanylate cyclase domain protein"/>
    <property type="match status" value="1"/>
</dbReference>
<dbReference type="PANTHER" id="PTHR44757">
    <property type="entry name" value="DIGUANYLATE CYCLASE DGCP"/>
    <property type="match status" value="1"/>
</dbReference>
<dbReference type="Gene3D" id="3.20.20.450">
    <property type="entry name" value="EAL domain"/>
    <property type="match status" value="1"/>
</dbReference>
<dbReference type="InterPro" id="IPR043128">
    <property type="entry name" value="Rev_trsase/Diguanyl_cyclase"/>
</dbReference>
<dbReference type="PROSITE" id="PS50112">
    <property type="entry name" value="PAS"/>
    <property type="match status" value="1"/>
</dbReference>
<proteinExistence type="predicted"/>
<dbReference type="NCBIfam" id="TIGR00254">
    <property type="entry name" value="GGDEF"/>
    <property type="match status" value="1"/>
</dbReference>
<dbReference type="Pfam" id="PF00563">
    <property type="entry name" value="EAL"/>
    <property type="match status" value="1"/>
</dbReference>
<name>A0AAW9QCT7_9BURK</name>
<dbReference type="Pfam" id="PF00990">
    <property type="entry name" value="GGDEF"/>
    <property type="match status" value="1"/>
</dbReference>
<feature type="domain" description="EAL" evidence="4">
    <location>
        <begin position="599"/>
        <end position="853"/>
    </location>
</feature>
<dbReference type="InterPro" id="IPR000014">
    <property type="entry name" value="PAS"/>
</dbReference>
<dbReference type="GO" id="GO:0071111">
    <property type="term" value="F:cyclic-guanylate-specific phosphodiesterase activity"/>
    <property type="evidence" value="ECO:0007669"/>
    <property type="project" value="UniProtKB-EC"/>
</dbReference>